<feature type="binding site" evidence="7">
    <location>
        <position position="97"/>
    </location>
    <ligand>
        <name>phosphoenolpyruvate</name>
        <dbReference type="ChEBI" id="CHEBI:58702"/>
    </ligand>
</feature>
<keyword evidence="4 7" id="KW-0808">Transferase</keyword>
<keyword evidence="7" id="KW-0963">Cytoplasm</keyword>
<sequence length="417" mass="46980">MQYIITCPEHIETSITLPASKSISNRALIIQALTKGGMIPENLSDCDDTEVIIRGLSKQSDVIDIKAAGTAMRFMTAYLSATEGEYTITGTERMKHRPIGILVDALRYLGAEIEYVGEEGYPPLHIRGRQLEGGSLQIPGNISSQYISALLMIAPILTKGLELKLTGNIISRPYIDLTLHLMHEFGVSAEWSDFDTISVKSQAYQQRSYTIESDWSAASYWYEILALTDDTRSKVALQGLKDGSRQGDSAVRYIFSLLGIKTSFKDKYSNSLPEAILTRHSRMLNRMEYDFTNQPDLAQTLIAVCPILGIPFHFTGLGTLKIKETDRIEAMKREMEKLGYILYDEKGTELSWNGERCEPMVEPIIETYEDHRIAMSFAPLAIKLGEIRINHPEVVSKSYPHYWNDLHKAGFHIQEVD</sequence>
<dbReference type="PROSITE" id="PS00885">
    <property type="entry name" value="EPSP_SYNTHASE_2"/>
    <property type="match status" value="1"/>
</dbReference>
<comment type="caution">
    <text evidence="7">Lacks conserved residue(s) required for the propagation of feature annotation.</text>
</comment>
<feature type="binding site" evidence="7">
    <location>
        <position position="145"/>
    </location>
    <ligand>
        <name>3-phosphoshikimate</name>
        <dbReference type="ChEBI" id="CHEBI:145989"/>
    </ligand>
</feature>
<evidence type="ECO:0000259" key="8">
    <source>
        <dbReference type="Pfam" id="PF00275"/>
    </source>
</evidence>
<comment type="function">
    <text evidence="7">Catalyzes the transfer of the enolpyruvyl moiety of phosphoenolpyruvate (PEP) to the 5-hydroxyl of shikimate-3-phosphate (S3P) to produce enolpyruvyl shikimate-3-phosphate and inorganic phosphate.</text>
</comment>
<reference evidence="9 10" key="1">
    <citation type="submission" date="2014-07" db="EMBL/GenBank/DDBJ databases">
        <authorList>
            <person name="McCorrison J."/>
            <person name="Sanka R."/>
            <person name="Torralba M."/>
            <person name="Gillis M."/>
            <person name="Haft D.H."/>
            <person name="Methe B."/>
            <person name="Sutton G."/>
            <person name="Nelson K.E."/>
        </authorList>
    </citation>
    <scope>NUCLEOTIDE SEQUENCE [LARGE SCALE GENOMIC DNA]</scope>
    <source>
        <strain evidence="9 10">DNF00666</strain>
    </source>
</reference>
<comment type="subunit">
    <text evidence="7">Monomer.</text>
</comment>
<feature type="binding site" evidence="7">
    <location>
        <position position="26"/>
    </location>
    <ligand>
        <name>3-phosphoshikimate</name>
        <dbReference type="ChEBI" id="CHEBI:145989"/>
    </ligand>
</feature>
<dbReference type="InterPro" id="IPR036968">
    <property type="entry name" value="Enolpyruvate_Tfrase_sf"/>
</dbReference>
<feature type="binding site" evidence="7">
    <location>
        <position position="21"/>
    </location>
    <ligand>
        <name>phosphoenolpyruvate</name>
        <dbReference type="ChEBI" id="CHEBI:58702"/>
    </ligand>
</feature>
<dbReference type="Pfam" id="PF00275">
    <property type="entry name" value="EPSP_synthase"/>
    <property type="match status" value="1"/>
</dbReference>
<feature type="binding site" evidence="7">
    <location>
        <position position="372"/>
    </location>
    <ligand>
        <name>phosphoenolpyruvate</name>
        <dbReference type="ChEBI" id="CHEBI:58702"/>
    </ligand>
</feature>
<feature type="binding site" evidence="7">
    <location>
        <position position="22"/>
    </location>
    <ligand>
        <name>3-phosphoshikimate</name>
        <dbReference type="ChEBI" id="CHEBI:145989"/>
    </ligand>
</feature>
<dbReference type="InterPro" id="IPR001986">
    <property type="entry name" value="Enolpyruvate_Tfrase_dom"/>
</dbReference>
<dbReference type="GO" id="GO:0008652">
    <property type="term" value="P:amino acid biosynthetic process"/>
    <property type="evidence" value="ECO:0007669"/>
    <property type="project" value="UniProtKB-KW"/>
</dbReference>
<dbReference type="EC" id="2.5.1.19" evidence="7"/>
<feature type="binding site" evidence="7">
    <location>
        <position position="145"/>
    </location>
    <ligand>
        <name>phosphoenolpyruvate</name>
        <dbReference type="ChEBI" id="CHEBI:58702"/>
    </ligand>
</feature>
<evidence type="ECO:0000256" key="7">
    <source>
        <dbReference type="HAMAP-Rule" id="MF_00210"/>
    </source>
</evidence>
<keyword evidence="3 7" id="KW-0028">Amino-acid biosynthesis</keyword>
<feature type="binding site" evidence="7">
    <location>
        <position position="144"/>
    </location>
    <ligand>
        <name>3-phosphoshikimate</name>
        <dbReference type="ChEBI" id="CHEBI:145989"/>
    </ligand>
</feature>
<dbReference type="Proteomes" id="UP000029578">
    <property type="component" value="Unassembled WGS sequence"/>
</dbReference>
<feature type="binding site" evidence="7">
    <location>
        <position position="171"/>
    </location>
    <ligand>
        <name>3-phosphoshikimate</name>
        <dbReference type="ChEBI" id="CHEBI:145989"/>
    </ligand>
</feature>
<dbReference type="PIRSF" id="PIRSF000505">
    <property type="entry name" value="EPSPS"/>
    <property type="match status" value="1"/>
</dbReference>
<feature type="binding site" evidence="7">
    <location>
        <position position="296"/>
    </location>
    <ligand>
        <name>3-phosphoshikimate</name>
        <dbReference type="ChEBI" id="CHEBI:145989"/>
    </ligand>
</feature>
<dbReference type="SUPFAM" id="SSF55205">
    <property type="entry name" value="EPT/RTPC-like"/>
    <property type="match status" value="1"/>
</dbReference>
<feature type="binding site" evidence="7">
    <location>
        <position position="69"/>
    </location>
    <ligand>
        <name>phosphoenolpyruvate</name>
        <dbReference type="ChEBI" id="CHEBI:58702"/>
    </ligand>
</feature>
<comment type="similarity">
    <text evidence="2 7">Belongs to the EPSP synthase family.</text>
</comment>
<feature type="active site" description="Proton acceptor" evidence="7">
    <location>
        <position position="296"/>
    </location>
</feature>
<dbReference type="HAMAP" id="MF_00210">
    <property type="entry name" value="EPSP_synth"/>
    <property type="match status" value="1"/>
</dbReference>
<comment type="caution">
    <text evidence="9">The sequence shown here is derived from an EMBL/GenBank/DDBJ whole genome shotgun (WGS) entry which is preliminary data.</text>
</comment>
<dbReference type="GO" id="GO:0009423">
    <property type="term" value="P:chorismate biosynthetic process"/>
    <property type="evidence" value="ECO:0007669"/>
    <property type="project" value="UniProtKB-UniRule"/>
</dbReference>
<evidence type="ECO:0000256" key="3">
    <source>
        <dbReference type="ARBA" id="ARBA00022605"/>
    </source>
</evidence>
<dbReference type="PANTHER" id="PTHR21090:SF5">
    <property type="entry name" value="PENTAFUNCTIONAL AROM POLYPEPTIDE"/>
    <property type="match status" value="1"/>
</dbReference>
<gene>
    <name evidence="7" type="primary">aroA</name>
    <name evidence="9" type="ORF">HMPREF0661_08050</name>
</gene>
<evidence type="ECO:0000256" key="6">
    <source>
        <dbReference type="ARBA" id="ARBA00044633"/>
    </source>
</evidence>
<evidence type="ECO:0000256" key="1">
    <source>
        <dbReference type="ARBA" id="ARBA00004811"/>
    </source>
</evidence>
<comment type="subcellular location">
    <subcellularLocation>
        <location evidence="7">Cytoplasm</location>
    </subcellularLocation>
</comment>
<dbReference type="InterPro" id="IPR023193">
    <property type="entry name" value="EPSP_synthase_CS"/>
</dbReference>
<dbReference type="CDD" id="cd01556">
    <property type="entry name" value="EPSP_synthase"/>
    <property type="match status" value="1"/>
</dbReference>
<feature type="binding site" evidence="7">
    <location>
        <position position="327"/>
    </location>
    <ligand>
        <name>phosphoenolpyruvate</name>
        <dbReference type="ChEBI" id="CHEBI:58702"/>
    </ligand>
</feature>
<organism evidence="9 10">
    <name type="scientific">Prevotella melaninogenica DNF00666</name>
    <dbReference type="NCBI Taxonomy" id="1401073"/>
    <lineage>
        <taxon>Bacteria</taxon>
        <taxon>Pseudomonadati</taxon>
        <taxon>Bacteroidota</taxon>
        <taxon>Bacteroidia</taxon>
        <taxon>Bacteroidales</taxon>
        <taxon>Prevotellaceae</taxon>
        <taxon>Prevotella</taxon>
    </lineage>
</organism>
<dbReference type="GO" id="GO:0003866">
    <property type="term" value="F:3-phosphoshikimate 1-carboxyvinyltransferase activity"/>
    <property type="evidence" value="ECO:0007669"/>
    <property type="project" value="UniProtKB-UniRule"/>
</dbReference>
<dbReference type="AlphaFoldDB" id="A0A096AI46"/>
<evidence type="ECO:0000256" key="2">
    <source>
        <dbReference type="ARBA" id="ARBA00009948"/>
    </source>
</evidence>
<accession>A0A096AI46</accession>
<feature type="binding site" evidence="7">
    <location>
        <position position="143"/>
    </location>
    <ligand>
        <name>3-phosphoshikimate</name>
        <dbReference type="ChEBI" id="CHEBI:145989"/>
    </ligand>
</feature>
<dbReference type="Gene3D" id="3.65.10.10">
    <property type="entry name" value="Enolpyruvate transferase domain"/>
    <property type="match status" value="3"/>
</dbReference>
<dbReference type="InterPro" id="IPR013792">
    <property type="entry name" value="RNA3'P_cycl/enolpyr_Trfase_a/b"/>
</dbReference>
<dbReference type="UniPathway" id="UPA00053">
    <property type="reaction ID" value="UER00089"/>
</dbReference>
<proteinExistence type="inferred from homology"/>
<dbReference type="PANTHER" id="PTHR21090">
    <property type="entry name" value="AROM/DEHYDROQUINATE SYNTHASE"/>
    <property type="match status" value="1"/>
</dbReference>
<dbReference type="GO" id="GO:0005737">
    <property type="term" value="C:cytoplasm"/>
    <property type="evidence" value="ECO:0007669"/>
    <property type="project" value="UniProtKB-SubCell"/>
</dbReference>
<dbReference type="InterPro" id="IPR006264">
    <property type="entry name" value="EPSP_synthase"/>
</dbReference>
<feature type="binding site" evidence="7">
    <location>
        <position position="397"/>
    </location>
    <ligand>
        <name>phosphoenolpyruvate</name>
        <dbReference type="ChEBI" id="CHEBI:58702"/>
    </ligand>
</feature>
<feature type="binding site" evidence="7">
    <location>
        <position position="21"/>
    </location>
    <ligand>
        <name>3-phosphoshikimate</name>
        <dbReference type="ChEBI" id="CHEBI:145989"/>
    </ligand>
</feature>
<comment type="catalytic activity">
    <reaction evidence="6">
        <text>3-phosphoshikimate + phosphoenolpyruvate = 5-O-(1-carboxyvinyl)-3-phosphoshikimate + phosphate</text>
        <dbReference type="Rhea" id="RHEA:21256"/>
        <dbReference type="ChEBI" id="CHEBI:43474"/>
        <dbReference type="ChEBI" id="CHEBI:57701"/>
        <dbReference type="ChEBI" id="CHEBI:58702"/>
        <dbReference type="ChEBI" id="CHEBI:145989"/>
        <dbReference type="EC" id="2.5.1.19"/>
    </reaction>
    <physiologicalReaction direction="left-to-right" evidence="6">
        <dbReference type="Rhea" id="RHEA:21257"/>
    </physiologicalReaction>
</comment>
<evidence type="ECO:0000313" key="10">
    <source>
        <dbReference type="Proteomes" id="UP000029578"/>
    </source>
</evidence>
<name>A0A096AI46_9BACT</name>
<comment type="pathway">
    <text evidence="1 7">Metabolic intermediate biosynthesis; chorismate biosynthesis; chorismate from D-erythrose 4-phosphate and phosphoenolpyruvate: step 6/7.</text>
</comment>
<dbReference type="RefSeq" id="WP_036865418.1">
    <property type="nucleotide sequence ID" value="NZ_JRNS01000402.1"/>
</dbReference>
<evidence type="ECO:0000256" key="5">
    <source>
        <dbReference type="ARBA" id="ARBA00023141"/>
    </source>
</evidence>
<evidence type="ECO:0000313" key="9">
    <source>
        <dbReference type="EMBL" id="KGF46535.1"/>
    </source>
</evidence>
<evidence type="ECO:0000256" key="4">
    <source>
        <dbReference type="ARBA" id="ARBA00022679"/>
    </source>
</evidence>
<feature type="binding site" evidence="7">
    <location>
        <position position="323"/>
    </location>
    <ligand>
        <name>3-phosphoshikimate</name>
        <dbReference type="ChEBI" id="CHEBI:145989"/>
    </ligand>
</feature>
<dbReference type="EMBL" id="JRNS01000402">
    <property type="protein sequence ID" value="KGF46535.1"/>
    <property type="molecule type" value="Genomic_DNA"/>
</dbReference>
<feature type="domain" description="Enolpyruvate transferase" evidence="8">
    <location>
        <begin position="8"/>
        <end position="406"/>
    </location>
</feature>
<dbReference type="GO" id="GO:0009073">
    <property type="term" value="P:aromatic amino acid family biosynthetic process"/>
    <property type="evidence" value="ECO:0007669"/>
    <property type="project" value="UniProtKB-KW"/>
</dbReference>
<keyword evidence="5 7" id="KW-0057">Aromatic amino acid biosynthesis</keyword>
<protein>
    <recommendedName>
        <fullName evidence="7">3-phosphoshikimate 1-carboxyvinyltransferase</fullName>
        <ecNumber evidence="7">2.5.1.19</ecNumber>
    </recommendedName>
    <alternativeName>
        <fullName evidence="7">5-enolpyruvylshikimate-3-phosphate synthase</fullName>
        <shortName evidence="7">EPSP synthase</shortName>
        <shortName evidence="7">EPSPS</shortName>
    </alternativeName>
</protein>